<dbReference type="GO" id="GO:0009103">
    <property type="term" value="P:lipopolysaccharide biosynthetic process"/>
    <property type="evidence" value="ECO:0007669"/>
    <property type="project" value="TreeGrafter"/>
</dbReference>
<dbReference type="InterPro" id="IPR002656">
    <property type="entry name" value="Acyl_transf_3_dom"/>
</dbReference>
<feature type="transmembrane region" description="Helical" evidence="2">
    <location>
        <begin position="263"/>
        <end position="284"/>
    </location>
</feature>
<dbReference type="EMBL" id="RBII01000001">
    <property type="protein sequence ID" value="RKQ70775.1"/>
    <property type="molecule type" value="Genomic_DNA"/>
</dbReference>
<evidence type="ECO:0000256" key="1">
    <source>
        <dbReference type="SAM" id="MobiDB-lite"/>
    </source>
</evidence>
<dbReference type="InterPro" id="IPR050879">
    <property type="entry name" value="Acyltransferase_3"/>
</dbReference>
<dbReference type="RefSeq" id="WP_121098602.1">
    <property type="nucleotide sequence ID" value="NZ_RBII01000001.1"/>
</dbReference>
<comment type="caution">
    <text evidence="4">The sequence shown here is derived from an EMBL/GenBank/DDBJ whole genome shotgun (WGS) entry which is preliminary data.</text>
</comment>
<reference evidence="4 5" key="1">
    <citation type="submission" date="2018-10" db="EMBL/GenBank/DDBJ databases">
        <title>Genomic Encyclopedia of Type Strains, Phase IV (KMG-IV): sequencing the most valuable type-strain genomes for metagenomic binning, comparative biology and taxonomic classification.</title>
        <authorList>
            <person name="Goeker M."/>
        </authorList>
    </citation>
    <scope>NUCLEOTIDE SEQUENCE [LARGE SCALE GENOMIC DNA]</scope>
    <source>
        <strain evidence="4 5">DSM 22008</strain>
    </source>
</reference>
<gene>
    <name evidence="4" type="ORF">DES40_0075</name>
</gene>
<evidence type="ECO:0000313" key="4">
    <source>
        <dbReference type="EMBL" id="RKQ70775.1"/>
    </source>
</evidence>
<feature type="transmembrane region" description="Helical" evidence="2">
    <location>
        <begin position="329"/>
        <end position="349"/>
    </location>
</feature>
<keyword evidence="2" id="KW-0812">Transmembrane</keyword>
<protein>
    <submittedName>
        <fullName evidence="4">Peptidoglycan/LPS O-acetylase OafA/YrhL</fullName>
    </submittedName>
</protein>
<organism evidence="4 5">
    <name type="scientific">Litorimonas taeanensis</name>
    <dbReference type="NCBI Taxonomy" id="568099"/>
    <lineage>
        <taxon>Bacteria</taxon>
        <taxon>Pseudomonadati</taxon>
        <taxon>Pseudomonadota</taxon>
        <taxon>Alphaproteobacteria</taxon>
        <taxon>Maricaulales</taxon>
        <taxon>Robiginitomaculaceae</taxon>
    </lineage>
</organism>
<evidence type="ECO:0000259" key="3">
    <source>
        <dbReference type="Pfam" id="PF01757"/>
    </source>
</evidence>
<accession>A0A420WIN1</accession>
<proteinExistence type="predicted"/>
<dbReference type="GO" id="GO:0016020">
    <property type="term" value="C:membrane"/>
    <property type="evidence" value="ECO:0007669"/>
    <property type="project" value="TreeGrafter"/>
</dbReference>
<dbReference type="Proteomes" id="UP000282211">
    <property type="component" value="Unassembled WGS sequence"/>
</dbReference>
<dbReference type="GO" id="GO:0016747">
    <property type="term" value="F:acyltransferase activity, transferring groups other than amino-acyl groups"/>
    <property type="evidence" value="ECO:0007669"/>
    <property type="project" value="InterPro"/>
</dbReference>
<feature type="transmembrane region" description="Helical" evidence="2">
    <location>
        <begin position="173"/>
        <end position="190"/>
    </location>
</feature>
<dbReference type="AlphaFoldDB" id="A0A420WIN1"/>
<sequence>MLNRFKSVPQLSPAAEYGYIAGLDGIRAIAVLIVIIAHFEISRLIPGGFGVTVFFFISGFLITRLLLAEAKKKGRIHLKDFYIRRVVRLFPALIFMVVGSTGLYLVLGQGGPKPLEFTAALGYFTNIYQVMIRAGGELPFMPWTHLWSLAVEEHFYLIFPLFLVAFGAFKKRLVWALLGVLALIPLWRLYTFTHFETLPVVDYNYMMTDTRLDSIVWGCLLSVLLDKDARLGLVKKLTGWLPIIVATSMLLLCFAIRDESFRFIWRYSLQGIGLFVLVLNLFFFRPVKWSLNLLEIWPLVWIGRLSYPLYLWHFPVLDLSHRLMEPGPAQLLVAIGGSFAISIFSFFVVEKPFLALRKKFGAHIVKRPANLSSADEPSDVMMSETKKPDNPNMIVTS</sequence>
<feature type="transmembrane region" description="Helical" evidence="2">
    <location>
        <begin position="87"/>
        <end position="107"/>
    </location>
</feature>
<name>A0A420WIN1_9PROT</name>
<keyword evidence="2" id="KW-1133">Transmembrane helix</keyword>
<feature type="transmembrane region" description="Helical" evidence="2">
    <location>
        <begin position="20"/>
        <end position="39"/>
    </location>
</feature>
<feature type="region of interest" description="Disordered" evidence="1">
    <location>
        <begin position="372"/>
        <end position="397"/>
    </location>
</feature>
<keyword evidence="2" id="KW-0472">Membrane</keyword>
<dbReference type="PANTHER" id="PTHR23028:SF53">
    <property type="entry name" value="ACYL_TRANSF_3 DOMAIN-CONTAINING PROTEIN"/>
    <property type="match status" value="1"/>
</dbReference>
<dbReference type="OrthoDB" id="9796461at2"/>
<dbReference type="InParanoid" id="A0A420WIN1"/>
<feature type="transmembrane region" description="Helical" evidence="2">
    <location>
        <begin position="45"/>
        <end position="67"/>
    </location>
</feature>
<dbReference type="Pfam" id="PF01757">
    <property type="entry name" value="Acyl_transf_3"/>
    <property type="match status" value="1"/>
</dbReference>
<evidence type="ECO:0000256" key="2">
    <source>
        <dbReference type="SAM" id="Phobius"/>
    </source>
</evidence>
<dbReference type="PANTHER" id="PTHR23028">
    <property type="entry name" value="ACETYLTRANSFERASE"/>
    <property type="match status" value="1"/>
</dbReference>
<feature type="domain" description="Acyltransferase 3" evidence="3">
    <location>
        <begin position="21"/>
        <end position="344"/>
    </location>
</feature>
<feature type="transmembrane region" description="Helical" evidence="2">
    <location>
        <begin position="237"/>
        <end position="257"/>
    </location>
</feature>
<feature type="transmembrane region" description="Helical" evidence="2">
    <location>
        <begin position="146"/>
        <end position="166"/>
    </location>
</feature>
<keyword evidence="5" id="KW-1185">Reference proteome</keyword>
<evidence type="ECO:0000313" key="5">
    <source>
        <dbReference type="Proteomes" id="UP000282211"/>
    </source>
</evidence>